<dbReference type="Pfam" id="PF04386">
    <property type="entry name" value="SspB"/>
    <property type="match status" value="1"/>
</dbReference>
<gene>
    <name evidence="2" type="ORF">EHQ83_03040</name>
</gene>
<accession>A0A6N4QF80</accession>
<dbReference type="Gene3D" id="2.30.30.220">
    <property type="entry name" value="SspB-like"/>
    <property type="match status" value="1"/>
</dbReference>
<dbReference type="InterPro" id="IPR007481">
    <property type="entry name" value="SspB"/>
</dbReference>
<dbReference type="Proteomes" id="UP000297613">
    <property type="component" value="Unassembled WGS sequence"/>
</dbReference>
<evidence type="ECO:0000256" key="1">
    <source>
        <dbReference type="SAM" id="MobiDB-lite"/>
    </source>
</evidence>
<comment type="caution">
    <text evidence="2">The sequence shown here is derived from an EMBL/GenBank/DDBJ whole genome shotgun (WGS) entry which is preliminary data.</text>
</comment>
<dbReference type="InterPro" id="IPR036760">
    <property type="entry name" value="SspB-like_sf"/>
</dbReference>
<name>A0A6N4QF80_9LEPT</name>
<protein>
    <submittedName>
        <fullName evidence="2">Stringent starvation protein B</fullName>
    </submittedName>
</protein>
<evidence type="ECO:0000313" key="3">
    <source>
        <dbReference type="Proteomes" id="UP000297613"/>
    </source>
</evidence>
<dbReference type="AlphaFoldDB" id="A0A6N4QF80"/>
<reference evidence="2 3" key="1">
    <citation type="journal article" date="2019" name="PLoS Negl. Trop. Dis.">
        <title>Revisiting the worldwide diversity of Leptospira species in the environment.</title>
        <authorList>
            <person name="Vincent A.T."/>
            <person name="Schiettekatte O."/>
            <person name="Bourhy P."/>
            <person name="Veyrier F.J."/>
            <person name="Picardeau M."/>
        </authorList>
    </citation>
    <scope>NUCLEOTIDE SEQUENCE [LARGE SCALE GENOMIC DNA]</scope>
    <source>
        <strain evidence="2 3">201702445</strain>
    </source>
</reference>
<sequence length="158" mass="18580">MDKQNLKEEILTLRKFKRSLFDLYWDQFGTFYLQALPHPQLVIGKRGLVGDEKESGIVLVFGPKGGVRRLDLQEEWIYAELQFGYTWEEVFIPWDCVLRYFDKTQQTLTNLKVFTTEPEILQDFRSGEKTVTTEKKEDETKDDKSNVIQVDFGSKSKQ</sequence>
<dbReference type="SUPFAM" id="SSF101738">
    <property type="entry name" value="SspB-like"/>
    <property type="match status" value="1"/>
</dbReference>
<evidence type="ECO:0000313" key="2">
    <source>
        <dbReference type="EMBL" id="TGL88429.1"/>
    </source>
</evidence>
<proteinExistence type="predicted"/>
<organism evidence="2 3">
    <name type="scientific">Leptospira yasudae</name>
    <dbReference type="NCBI Taxonomy" id="2202201"/>
    <lineage>
        <taxon>Bacteria</taxon>
        <taxon>Pseudomonadati</taxon>
        <taxon>Spirochaetota</taxon>
        <taxon>Spirochaetia</taxon>
        <taxon>Leptospirales</taxon>
        <taxon>Leptospiraceae</taxon>
        <taxon>Leptospira</taxon>
    </lineage>
</organism>
<feature type="region of interest" description="Disordered" evidence="1">
    <location>
        <begin position="125"/>
        <end position="144"/>
    </location>
</feature>
<dbReference type="RefSeq" id="WP_135570414.1">
    <property type="nucleotide sequence ID" value="NZ_RQGK01000058.1"/>
</dbReference>
<dbReference type="EMBL" id="RQGM01000011">
    <property type="protein sequence ID" value="TGL88429.1"/>
    <property type="molecule type" value="Genomic_DNA"/>
</dbReference>